<dbReference type="EMBL" id="BAAAKK010000005">
    <property type="protein sequence ID" value="GAA1424246.1"/>
    <property type="molecule type" value="Genomic_DNA"/>
</dbReference>
<name>A0ABP4JKL3_9MICO</name>
<sequence>MLHGTSGAAGAARRSEEQMSDGTEQSGADAVRTGEVRVPEGAGAVLPSDMGGQTGEGATLGAAEWPAGEADEPQGQAEVRESQASGAGTASAEEERLRAERESDDGELTPSDPSLDPGMPPANLAEPLR</sequence>
<protein>
    <submittedName>
        <fullName evidence="2">Uncharacterized protein</fullName>
    </submittedName>
</protein>
<feature type="region of interest" description="Disordered" evidence="1">
    <location>
        <begin position="1"/>
        <end position="129"/>
    </location>
</feature>
<accession>A0ABP4JKL3</accession>
<organism evidence="2 3">
    <name type="scientific">Agrococcus citreus</name>
    <dbReference type="NCBI Taxonomy" id="84643"/>
    <lineage>
        <taxon>Bacteria</taxon>
        <taxon>Bacillati</taxon>
        <taxon>Actinomycetota</taxon>
        <taxon>Actinomycetes</taxon>
        <taxon>Micrococcales</taxon>
        <taxon>Microbacteriaceae</taxon>
        <taxon>Agrococcus</taxon>
    </lineage>
</organism>
<keyword evidence="3" id="KW-1185">Reference proteome</keyword>
<dbReference type="Proteomes" id="UP001501266">
    <property type="component" value="Unassembled WGS sequence"/>
</dbReference>
<feature type="compositionally biased region" description="Low complexity" evidence="1">
    <location>
        <begin position="82"/>
        <end position="91"/>
    </location>
</feature>
<reference evidence="3" key="1">
    <citation type="journal article" date="2019" name="Int. J. Syst. Evol. Microbiol.">
        <title>The Global Catalogue of Microorganisms (GCM) 10K type strain sequencing project: providing services to taxonomists for standard genome sequencing and annotation.</title>
        <authorList>
            <consortium name="The Broad Institute Genomics Platform"/>
            <consortium name="The Broad Institute Genome Sequencing Center for Infectious Disease"/>
            <person name="Wu L."/>
            <person name="Ma J."/>
        </authorList>
    </citation>
    <scope>NUCLEOTIDE SEQUENCE [LARGE SCALE GENOMIC DNA]</scope>
    <source>
        <strain evidence="3">JCM 12398</strain>
    </source>
</reference>
<evidence type="ECO:0000313" key="2">
    <source>
        <dbReference type="EMBL" id="GAA1424246.1"/>
    </source>
</evidence>
<evidence type="ECO:0000313" key="3">
    <source>
        <dbReference type="Proteomes" id="UP001501266"/>
    </source>
</evidence>
<evidence type="ECO:0000256" key="1">
    <source>
        <dbReference type="SAM" id="MobiDB-lite"/>
    </source>
</evidence>
<proteinExistence type="predicted"/>
<gene>
    <name evidence="2" type="ORF">GCM10009640_20030</name>
</gene>
<comment type="caution">
    <text evidence="2">The sequence shown here is derived from an EMBL/GenBank/DDBJ whole genome shotgun (WGS) entry which is preliminary data.</text>
</comment>
<feature type="compositionally biased region" description="Low complexity" evidence="1">
    <location>
        <begin position="1"/>
        <end position="12"/>
    </location>
</feature>